<keyword evidence="4" id="KW-1185">Reference proteome</keyword>
<evidence type="ECO:0000313" key="3">
    <source>
        <dbReference type="EMBL" id="KAK9518624.1"/>
    </source>
</evidence>
<name>A0AAW1E845_ZOAVI</name>
<dbReference type="EMBL" id="JBCEZU010000538">
    <property type="protein sequence ID" value="KAK9517497.1"/>
    <property type="molecule type" value="Genomic_DNA"/>
</dbReference>
<evidence type="ECO:0000313" key="2">
    <source>
        <dbReference type="EMBL" id="KAK9517497.1"/>
    </source>
</evidence>
<dbReference type="AlphaFoldDB" id="A0AAW1E845"/>
<sequence length="85" mass="9026">MFAVFGTPEGGKTGTRDLVRSGPCAPQTDSRACRYIHRANNTRPFALCSLPADGSVAQVSNPQQEDGGATEECVGAKYTHRRGSL</sequence>
<reference evidence="3 4" key="1">
    <citation type="journal article" date="2024" name="Genome Biol. Evol.">
        <title>Chromosome-level genome assembly of the viviparous eelpout Zoarces viviparus.</title>
        <authorList>
            <person name="Fuhrmann N."/>
            <person name="Brasseur M.V."/>
            <person name="Bakowski C.E."/>
            <person name="Podsiadlowski L."/>
            <person name="Prost S."/>
            <person name="Krehenwinkel H."/>
            <person name="Mayer C."/>
        </authorList>
    </citation>
    <scope>NUCLEOTIDE SEQUENCE [LARGE SCALE GENOMIC DNA]</scope>
    <source>
        <strain evidence="3">NO-MEL_2022_Ind0_liver</strain>
    </source>
</reference>
<organism evidence="3 4">
    <name type="scientific">Zoarces viviparus</name>
    <name type="common">Viviparous eelpout</name>
    <name type="synonym">Blennius viviparus</name>
    <dbReference type="NCBI Taxonomy" id="48416"/>
    <lineage>
        <taxon>Eukaryota</taxon>
        <taxon>Metazoa</taxon>
        <taxon>Chordata</taxon>
        <taxon>Craniata</taxon>
        <taxon>Vertebrata</taxon>
        <taxon>Euteleostomi</taxon>
        <taxon>Actinopterygii</taxon>
        <taxon>Neopterygii</taxon>
        <taxon>Teleostei</taxon>
        <taxon>Neoteleostei</taxon>
        <taxon>Acanthomorphata</taxon>
        <taxon>Eupercaria</taxon>
        <taxon>Perciformes</taxon>
        <taxon>Cottioidei</taxon>
        <taxon>Zoarcales</taxon>
        <taxon>Zoarcidae</taxon>
        <taxon>Zoarcinae</taxon>
        <taxon>Zoarces</taxon>
    </lineage>
</organism>
<gene>
    <name evidence="2" type="ORF">VZT92_022864</name>
    <name evidence="3" type="ORF">VZT92_023923</name>
</gene>
<accession>A0AAW1E845</accession>
<proteinExistence type="predicted"/>
<dbReference type="Proteomes" id="UP001488805">
    <property type="component" value="Unassembled WGS sequence"/>
</dbReference>
<feature type="region of interest" description="Disordered" evidence="1">
    <location>
        <begin position="1"/>
        <end position="23"/>
    </location>
</feature>
<comment type="caution">
    <text evidence="3">The sequence shown here is derived from an EMBL/GenBank/DDBJ whole genome shotgun (WGS) entry which is preliminary data.</text>
</comment>
<evidence type="ECO:0000313" key="4">
    <source>
        <dbReference type="Proteomes" id="UP001488805"/>
    </source>
</evidence>
<dbReference type="EMBL" id="JBCEZU010000538">
    <property type="protein sequence ID" value="KAK9518624.1"/>
    <property type="molecule type" value="Genomic_DNA"/>
</dbReference>
<evidence type="ECO:0000256" key="1">
    <source>
        <dbReference type="SAM" id="MobiDB-lite"/>
    </source>
</evidence>
<protein>
    <submittedName>
        <fullName evidence="3">Uncharacterized protein</fullName>
    </submittedName>
</protein>